<evidence type="ECO:0000313" key="1">
    <source>
        <dbReference type="EMBL" id="RMZ72217.1"/>
    </source>
</evidence>
<name>A0A3M7MCL2_9PLEO</name>
<reference evidence="1 2" key="1">
    <citation type="journal article" date="2014" name="PLoS ONE">
        <title>De novo Genome Assembly of the Fungal Plant Pathogen Pyrenophora semeniperda.</title>
        <authorList>
            <person name="Soliai M.M."/>
            <person name="Meyer S.E."/>
            <person name="Udall J.A."/>
            <person name="Elzinga D.E."/>
            <person name="Hermansen R.A."/>
            <person name="Bodily P.M."/>
            <person name="Hart A.A."/>
            <person name="Coleman C.E."/>
        </authorList>
    </citation>
    <scope>NUCLEOTIDE SEQUENCE [LARGE SCALE GENOMIC DNA]</scope>
    <source>
        <strain evidence="1 2">CCB06</strain>
        <tissue evidence="1">Mycelium</tissue>
    </source>
</reference>
<dbReference type="AlphaFoldDB" id="A0A3M7MCL2"/>
<sequence length="245" mass="27020">MSEDQGPTRLETELELLNAMYPNQTQYDPKSRELKFSGDGASLLLRLPDTYPESGLADIISATDAARNDVRVQSRDAVRELGLTEGEEALDAIIATFQQLIESAPAQLDQQTEKSDSTVDAQHVSNVSKTIIVWLHHLLNTNKRKLALSPPSSTPPVSGLTKPGYPGILIYSGPSSAVMEHVNILKMQNWQAFQVRFEEEELWQFAHGTGVKEMESMSEIVQGVTVDGEVGVNQKKEFLEAIGIK</sequence>
<evidence type="ECO:0000313" key="2">
    <source>
        <dbReference type="Proteomes" id="UP000265663"/>
    </source>
</evidence>
<dbReference type="EMBL" id="KE747829">
    <property type="protein sequence ID" value="RMZ72217.1"/>
    <property type="molecule type" value="Genomic_DNA"/>
</dbReference>
<accession>A0A3M7MCL2</accession>
<dbReference type="Proteomes" id="UP000265663">
    <property type="component" value="Unassembled WGS sequence"/>
</dbReference>
<dbReference type="PANTHER" id="PTHR15955:SF8">
    <property type="entry name" value="RWD DOMAIN-CONTAINING PROTEIN 2B-RELATED"/>
    <property type="match status" value="1"/>
</dbReference>
<dbReference type="PANTHER" id="PTHR15955">
    <property type="entry name" value="RWD DOMAIN CONTAINING PROTEIN 2"/>
    <property type="match status" value="1"/>
</dbReference>
<dbReference type="InterPro" id="IPR017359">
    <property type="entry name" value="Phi-like"/>
</dbReference>
<dbReference type="OrthoDB" id="432412at2759"/>
<gene>
    <name evidence="1" type="ORF">GMOD_00007226</name>
</gene>
<protein>
    <submittedName>
        <fullName evidence="1">DUF-domain-containing protein</fullName>
    </submittedName>
</protein>
<keyword evidence="2" id="KW-1185">Reference proteome</keyword>
<proteinExistence type="predicted"/>
<organism evidence="1 2">
    <name type="scientific">Pyrenophora seminiperda CCB06</name>
    <dbReference type="NCBI Taxonomy" id="1302712"/>
    <lineage>
        <taxon>Eukaryota</taxon>
        <taxon>Fungi</taxon>
        <taxon>Dikarya</taxon>
        <taxon>Ascomycota</taxon>
        <taxon>Pezizomycotina</taxon>
        <taxon>Dothideomycetes</taxon>
        <taxon>Pleosporomycetidae</taxon>
        <taxon>Pleosporales</taxon>
        <taxon>Pleosporineae</taxon>
        <taxon>Pleosporaceae</taxon>
        <taxon>Pyrenophora</taxon>
    </lineage>
</organism>